<accession>A0A3N0AD09</accession>
<dbReference type="PROSITE" id="PS00198">
    <property type="entry name" value="4FE4S_FER_1"/>
    <property type="match status" value="1"/>
</dbReference>
<name>A0A3N0AD09_9ACTN</name>
<proteinExistence type="predicted"/>
<evidence type="ECO:0000256" key="2">
    <source>
        <dbReference type="ARBA" id="ARBA00023004"/>
    </source>
</evidence>
<evidence type="ECO:0000313" key="7">
    <source>
        <dbReference type="Proteomes" id="UP000309454"/>
    </source>
</evidence>
<keyword evidence="1" id="KW-0479">Metal-binding</keyword>
<dbReference type="Pfam" id="PF17179">
    <property type="entry name" value="Fer4_22"/>
    <property type="match status" value="1"/>
</dbReference>
<evidence type="ECO:0000256" key="1">
    <source>
        <dbReference type="ARBA" id="ARBA00022723"/>
    </source>
</evidence>
<dbReference type="InterPro" id="IPR017900">
    <property type="entry name" value="4Fe4S_Fe_S_CS"/>
</dbReference>
<dbReference type="Gene3D" id="1.10.1060.10">
    <property type="entry name" value="Alpha-helical ferredoxin"/>
    <property type="match status" value="1"/>
</dbReference>
<dbReference type="PANTHER" id="PTHR40447:SF1">
    <property type="entry name" value="ANAEROBIC SULFITE REDUCTASE SUBUNIT A"/>
    <property type="match status" value="1"/>
</dbReference>
<dbReference type="PROSITE" id="PS51379">
    <property type="entry name" value="4FE4S_FER_2"/>
    <property type="match status" value="2"/>
</dbReference>
<dbReference type="OrthoDB" id="9795302at2"/>
<evidence type="ECO:0000256" key="3">
    <source>
        <dbReference type="ARBA" id="ARBA00023014"/>
    </source>
</evidence>
<comment type="caution">
    <text evidence="5">The sequence shown here is derived from an EMBL/GenBank/DDBJ whole genome shotgun (WGS) entry which is preliminary data.</text>
</comment>
<dbReference type="InterPro" id="IPR009051">
    <property type="entry name" value="Helical_ferredxn"/>
</dbReference>
<dbReference type="InterPro" id="IPR017896">
    <property type="entry name" value="4Fe4S_Fe-S-bd"/>
</dbReference>
<dbReference type="RefSeq" id="WP_123184703.1">
    <property type="nucleotide sequence ID" value="NZ_CANPEU010000006.1"/>
</dbReference>
<dbReference type="Proteomes" id="UP000309454">
    <property type="component" value="Unassembled WGS sequence"/>
</dbReference>
<dbReference type="Proteomes" id="UP000530850">
    <property type="component" value="Unassembled WGS sequence"/>
</dbReference>
<evidence type="ECO:0000313" key="5">
    <source>
        <dbReference type="EMBL" id="MBB3170447.1"/>
    </source>
</evidence>
<dbReference type="GO" id="GO:0046872">
    <property type="term" value="F:metal ion binding"/>
    <property type="evidence" value="ECO:0007669"/>
    <property type="project" value="UniProtKB-KW"/>
</dbReference>
<evidence type="ECO:0000259" key="4">
    <source>
        <dbReference type="PROSITE" id="PS51379"/>
    </source>
</evidence>
<feature type="domain" description="4Fe-4S ferredoxin-type" evidence="4">
    <location>
        <begin position="222"/>
        <end position="254"/>
    </location>
</feature>
<dbReference type="EMBL" id="JACHYA010000001">
    <property type="protein sequence ID" value="MBB3170447.1"/>
    <property type="molecule type" value="Genomic_DNA"/>
</dbReference>
<dbReference type="GO" id="GO:0051536">
    <property type="term" value="F:iron-sulfur cluster binding"/>
    <property type="evidence" value="ECO:0007669"/>
    <property type="project" value="UniProtKB-KW"/>
</dbReference>
<protein>
    <submittedName>
        <fullName evidence="5 6">Ferredoxin</fullName>
    </submittedName>
</protein>
<evidence type="ECO:0000313" key="6">
    <source>
        <dbReference type="EMBL" id="TJW12326.1"/>
    </source>
</evidence>
<gene>
    <name evidence="6" type="ORF">E5982_01615</name>
    <name evidence="5" type="ORF">FHR31_000227</name>
</gene>
<feature type="domain" description="4Fe-4S ferredoxin-type" evidence="4">
    <location>
        <begin position="304"/>
        <end position="333"/>
    </location>
</feature>
<organism evidence="5 8">
    <name type="scientific">Parvibacter caecicola</name>
    <dbReference type="NCBI Taxonomy" id="747645"/>
    <lineage>
        <taxon>Bacteria</taxon>
        <taxon>Bacillati</taxon>
        <taxon>Actinomycetota</taxon>
        <taxon>Coriobacteriia</taxon>
        <taxon>Coriobacteriales</taxon>
        <taxon>Coriobacteriaceae</taxon>
        <taxon>Parvibacter</taxon>
    </lineage>
</organism>
<dbReference type="SUPFAM" id="SSF46548">
    <property type="entry name" value="alpha-helical ferredoxin"/>
    <property type="match status" value="1"/>
</dbReference>
<reference evidence="5 8" key="2">
    <citation type="submission" date="2020-08" db="EMBL/GenBank/DDBJ databases">
        <title>Sequencing the genomes of 1000 actinobacteria strains.</title>
        <authorList>
            <person name="Klenk H.-P."/>
        </authorList>
    </citation>
    <scope>NUCLEOTIDE SEQUENCE [LARGE SCALE GENOMIC DNA]</scope>
    <source>
        <strain evidence="5 8">DSM 22242</strain>
    </source>
</reference>
<dbReference type="EMBL" id="SSTM01000001">
    <property type="protein sequence ID" value="TJW12326.1"/>
    <property type="molecule type" value="Genomic_DNA"/>
</dbReference>
<dbReference type="AlphaFoldDB" id="A0A3N0AD09"/>
<dbReference type="GeneID" id="93356022"/>
<keyword evidence="2" id="KW-0408">Iron</keyword>
<sequence length="341" mass="38470">MLYRVIDSQELPALVEAFMEDYEVIAPVESGASYAFEKVTSFDEIKLDYPTTITSCKKYVLPPRETLFKFDALNNEVTDFTVKVTPRVIFGAHACDINALNSLDMVFEDSRYRDPYYEARRGATLIIGISCTPTESCFCHLMEADEARTGYDLFLQDIGGRYLVSIGSVTAANVLESACNPREATDEDRIAFRQATRKRQESFNEEIPDVQEIAMLMDAFHSDPFWDELGSRCLACTACSSVCPTCFCFDIADTLGPDGKTGRRERIWDACTSPQFAMVTGGHNFRDSNRNRVRHRMYHKLNGFLATHDRMLCTGCGRCVRACKAHISPIEVLKFFEEKGA</sequence>
<keyword evidence="3" id="KW-0411">Iron-sulfur</keyword>
<dbReference type="PANTHER" id="PTHR40447">
    <property type="entry name" value="ANAEROBIC SULFITE REDUCTASE SUBUNIT A"/>
    <property type="match status" value="1"/>
</dbReference>
<reference evidence="6 7" key="1">
    <citation type="submission" date="2019-04" db="EMBL/GenBank/DDBJ databases">
        <title>Microbes associate with the intestines of laboratory mice.</title>
        <authorList>
            <person name="Navarre W."/>
            <person name="Wong E."/>
            <person name="Huang K.C."/>
            <person name="Tropini C."/>
            <person name="Ng K."/>
            <person name="Yu B."/>
        </authorList>
    </citation>
    <scope>NUCLEOTIDE SEQUENCE [LARGE SCALE GENOMIC DNA]</scope>
    <source>
        <strain evidence="6 7">NM48_B13</strain>
    </source>
</reference>
<evidence type="ECO:0000313" key="8">
    <source>
        <dbReference type="Proteomes" id="UP000530850"/>
    </source>
</evidence>
<keyword evidence="7" id="KW-1185">Reference proteome</keyword>